<dbReference type="AlphaFoldDB" id="A0AAU8FVK3"/>
<dbReference type="Pfam" id="PF13366">
    <property type="entry name" value="PDDEXK_3"/>
    <property type="match status" value="1"/>
</dbReference>
<proteinExistence type="predicted"/>
<gene>
    <name evidence="1" type="ORF">ABV298_14395</name>
</gene>
<dbReference type="NCBIfam" id="TIGR04256">
    <property type="entry name" value="GxxExxY"/>
    <property type="match status" value="1"/>
</dbReference>
<name>A0AAU8FVK3_9BACT</name>
<sequence length="125" mass="14463">MEIIYKAESYAIVGKCIEAHRELGHGFLEIVYKDALEILSEGIHLFRERERKKEYPVFFKGILLPQKFFADFVVFNKIILEVRCVSCLTDEHIAQTLNYLKVSGNKLGLLVNFGRGKLECKRLVL</sequence>
<evidence type="ECO:0000313" key="1">
    <source>
        <dbReference type="EMBL" id="XCH27507.1"/>
    </source>
</evidence>
<dbReference type="EMBL" id="CP159289">
    <property type="protein sequence ID" value="XCH27507.1"/>
    <property type="molecule type" value="Genomic_DNA"/>
</dbReference>
<protein>
    <submittedName>
        <fullName evidence="1">GxxExxY protein</fullName>
    </submittedName>
</protein>
<organism evidence="1">
    <name type="scientific">Dyadobacter sp. 676</name>
    <dbReference type="NCBI Taxonomy" id="3088362"/>
    <lineage>
        <taxon>Bacteria</taxon>
        <taxon>Pseudomonadati</taxon>
        <taxon>Bacteroidota</taxon>
        <taxon>Cytophagia</taxon>
        <taxon>Cytophagales</taxon>
        <taxon>Spirosomataceae</taxon>
        <taxon>Dyadobacter</taxon>
    </lineage>
</organism>
<dbReference type="RefSeq" id="WP_353722759.1">
    <property type="nucleotide sequence ID" value="NZ_CP159289.1"/>
</dbReference>
<reference evidence="1" key="1">
    <citation type="submission" date="2024-06" db="EMBL/GenBank/DDBJ databases">
        <title>Sequencing and assembly of the genome of Dyadobacter sp. strain 676, a symbiont of Cyamopsis tetragonoloba.</title>
        <authorList>
            <person name="Guro P."/>
            <person name="Sazanova A."/>
            <person name="Kuznetsova I."/>
            <person name="Belimov A."/>
            <person name="Safronova V."/>
        </authorList>
    </citation>
    <scope>NUCLEOTIDE SEQUENCE</scope>
    <source>
        <strain evidence="1">676</strain>
    </source>
</reference>
<dbReference type="InterPro" id="IPR026350">
    <property type="entry name" value="GxxExxY"/>
</dbReference>
<accession>A0AAU8FVK3</accession>